<dbReference type="KEGG" id="cyt:cce_0757"/>
<dbReference type="eggNOG" id="ENOG5032Y9E">
    <property type="taxonomic scope" value="Bacteria"/>
</dbReference>
<organism evidence="1 2">
    <name type="scientific">Crocosphaera subtropica (strain ATCC 51142 / BH68)</name>
    <name type="common">Cyanothece sp. (strain ATCC 51142)</name>
    <dbReference type="NCBI Taxonomy" id="43989"/>
    <lineage>
        <taxon>Bacteria</taxon>
        <taxon>Bacillati</taxon>
        <taxon>Cyanobacteriota</taxon>
        <taxon>Cyanophyceae</taxon>
        <taxon>Oscillatoriophycideae</taxon>
        <taxon>Chroococcales</taxon>
        <taxon>Aphanothecaceae</taxon>
        <taxon>Crocosphaera</taxon>
        <taxon>Crocosphaera subtropica</taxon>
    </lineage>
</organism>
<dbReference type="Proteomes" id="UP000001203">
    <property type="component" value="Chromosome circular"/>
</dbReference>
<accession>B1WR50</accession>
<gene>
    <name evidence="1" type="ordered locus">cce_0757</name>
</gene>
<dbReference type="EMBL" id="CP000806">
    <property type="protein sequence ID" value="ACB50108.1"/>
    <property type="molecule type" value="Genomic_DNA"/>
</dbReference>
<name>B1WR50_CROS5</name>
<evidence type="ECO:0000313" key="2">
    <source>
        <dbReference type="Proteomes" id="UP000001203"/>
    </source>
</evidence>
<evidence type="ECO:0000313" key="1">
    <source>
        <dbReference type="EMBL" id="ACB50108.1"/>
    </source>
</evidence>
<keyword evidence="2" id="KW-1185">Reference proteome</keyword>
<dbReference type="STRING" id="43989.cce_0757"/>
<protein>
    <submittedName>
        <fullName evidence="1">Uncharacterized protein</fullName>
    </submittedName>
</protein>
<reference evidence="1 2" key="1">
    <citation type="journal article" date="2008" name="Proc. Natl. Acad. Sci. U.S.A.">
        <title>The genome of Cyanothece 51142, a unicellular diazotrophic cyanobacterium important in the marine nitrogen cycle.</title>
        <authorList>
            <person name="Welsh E.A."/>
            <person name="Liberton M."/>
            <person name="Stoeckel J."/>
            <person name="Loh T."/>
            <person name="Elvitigala T."/>
            <person name="Wang C."/>
            <person name="Wollam A."/>
            <person name="Fulton R.S."/>
            <person name="Clifton S.W."/>
            <person name="Jacobs J.M."/>
            <person name="Aurora R."/>
            <person name="Ghosh B.K."/>
            <person name="Sherman L.A."/>
            <person name="Smith R.D."/>
            <person name="Wilson R.K."/>
            <person name="Pakrasi H.B."/>
        </authorList>
    </citation>
    <scope>NUCLEOTIDE SEQUENCE [LARGE SCALE GENOMIC DNA]</scope>
    <source>
        <strain evidence="2">ATCC 51142 / BH68</strain>
    </source>
</reference>
<dbReference type="AlphaFoldDB" id="B1WR50"/>
<proteinExistence type="predicted"/>
<sequence>MLRFIIALSPSDLFERSILIMTYPLFYRVIPLSVALPMIFLEIGVALPPPEDIPEEVLRTEIITEGRSPMNGEPLTAAEYAQIKEKIGERPYPPEIDSKLQNLIFLLKIRKMLKTFVPLPIIP</sequence>
<dbReference type="HOGENOM" id="CLU_163891_0_0_3"/>